<dbReference type="InterPro" id="IPR003959">
    <property type="entry name" value="ATPase_AAA_core"/>
</dbReference>
<dbReference type="InterPro" id="IPR050221">
    <property type="entry name" value="26S_Proteasome_ATPase"/>
</dbReference>
<sequence length="452" mass="51208">MQTEGLLNDIQAELNWLQEVIQQAVGFYLLHDGYEKNWTELPVPDLTDSVSPYADTVKNWNLSVYERIALALAMAPHIRPEVLDVFFGRNQLTDRPFTEFGGYLEKNHPGFIPSGQTLSFLLTANDLSKTIELSRVLADESVLIKEKVISLGEPEAGLPALDGQLIMNKQWVRYFITGEKMVPTHDPAFPAQKISTLMDWEDVVLDHVTLSHVNEITTWITHGEILLQDWGLIRKIKPGYRVLFYGPPGTGKTLTATLIGKQTGRDVYRVDVSLVVDKYIGETEKNLSRIFDIAMDKDWILFFDEADALFGKRTAASSSNDRHANQQTSYLLQRIEDYPGVVILATNLKANMDDAFTRRFQGMIHFAMPDTDERFTLWKNAFSGKCRLHPDIDVYHIAETFELSGGAIINVLRYCAMSAISRNDNIVTQAELLAGIRREYKKDNKTFGVNIL</sequence>
<dbReference type="GO" id="GO:0016887">
    <property type="term" value="F:ATP hydrolysis activity"/>
    <property type="evidence" value="ECO:0007669"/>
    <property type="project" value="InterPro"/>
</dbReference>
<dbReference type="InterPro" id="IPR003593">
    <property type="entry name" value="AAA+_ATPase"/>
</dbReference>
<dbReference type="AlphaFoldDB" id="A0A4Q5LQC0"/>
<dbReference type="OrthoDB" id="7438987at2"/>
<evidence type="ECO:0000313" key="5">
    <source>
        <dbReference type="EMBL" id="RYU91656.1"/>
    </source>
</evidence>
<dbReference type="Gene3D" id="3.40.50.300">
    <property type="entry name" value="P-loop containing nucleotide triphosphate hydrolases"/>
    <property type="match status" value="1"/>
</dbReference>
<evidence type="ECO:0000313" key="6">
    <source>
        <dbReference type="Proteomes" id="UP000293331"/>
    </source>
</evidence>
<dbReference type="PANTHER" id="PTHR23073">
    <property type="entry name" value="26S PROTEASOME REGULATORY SUBUNIT"/>
    <property type="match status" value="1"/>
</dbReference>
<evidence type="ECO:0000256" key="1">
    <source>
        <dbReference type="ARBA" id="ARBA00006914"/>
    </source>
</evidence>
<evidence type="ECO:0000259" key="4">
    <source>
        <dbReference type="SMART" id="SM00382"/>
    </source>
</evidence>
<dbReference type="SMART" id="SM00382">
    <property type="entry name" value="AAA"/>
    <property type="match status" value="1"/>
</dbReference>
<proteinExistence type="inferred from homology"/>
<feature type="domain" description="AAA+ ATPase" evidence="4">
    <location>
        <begin position="238"/>
        <end position="370"/>
    </location>
</feature>
<keyword evidence="2" id="KW-0547">Nucleotide-binding</keyword>
<keyword evidence="6" id="KW-1185">Reference proteome</keyword>
<dbReference type="Pfam" id="PF00004">
    <property type="entry name" value="AAA"/>
    <property type="match status" value="1"/>
</dbReference>
<keyword evidence="3 5" id="KW-0067">ATP-binding</keyword>
<dbReference type="EMBL" id="SEWG01000002">
    <property type="protein sequence ID" value="RYU91656.1"/>
    <property type="molecule type" value="Genomic_DNA"/>
</dbReference>
<reference evidence="5 6" key="1">
    <citation type="submission" date="2019-02" db="EMBL/GenBank/DDBJ databases">
        <title>Bacterial novel species Mucilaginibacter sp. 17JY9-4 isolated from soil.</title>
        <authorList>
            <person name="Jung H.-Y."/>
        </authorList>
    </citation>
    <scope>NUCLEOTIDE SEQUENCE [LARGE SCALE GENOMIC DNA]</scope>
    <source>
        <strain evidence="5 6">17JY9-4</strain>
    </source>
</reference>
<dbReference type="GO" id="GO:0005524">
    <property type="term" value="F:ATP binding"/>
    <property type="evidence" value="ECO:0007669"/>
    <property type="project" value="UniProtKB-KW"/>
</dbReference>
<dbReference type="SUPFAM" id="SSF52540">
    <property type="entry name" value="P-loop containing nucleoside triphosphate hydrolases"/>
    <property type="match status" value="1"/>
</dbReference>
<dbReference type="InterPro" id="IPR027417">
    <property type="entry name" value="P-loop_NTPase"/>
</dbReference>
<comment type="caution">
    <text evidence="5">The sequence shown here is derived from an EMBL/GenBank/DDBJ whole genome shotgun (WGS) entry which is preliminary data.</text>
</comment>
<evidence type="ECO:0000256" key="2">
    <source>
        <dbReference type="ARBA" id="ARBA00022741"/>
    </source>
</evidence>
<accession>A0A4Q5LQC0</accession>
<dbReference type="CDD" id="cd19481">
    <property type="entry name" value="RecA-like_protease"/>
    <property type="match status" value="1"/>
</dbReference>
<gene>
    <name evidence="5" type="ORF">EWM62_06875</name>
</gene>
<evidence type="ECO:0000256" key="3">
    <source>
        <dbReference type="ARBA" id="ARBA00022840"/>
    </source>
</evidence>
<dbReference type="Proteomes" id="UP000293331">
    <property type="component" value="Unassembled WGS sequence"/>
</dbReference>
<organism evidence="5 6">
    <name type="scientific">Mucilaginibacter terrigena</name>
    <dbReference type="NCBI Taxonomy" id="2492395"/>
    <lineage>
        <taxon>Bacteria</taxon>
        <taxon>Pseudomonadati</taxon>
        <taxon>Bacteroidota</taxon>
        <taxon>Sphingobacteriia</taxon>
        <taxon>Sphingobacteriales</taxon>
        <taxon>Sphingobacteriaceae</taxon>
        <taxon>Mucilaginibacter</taxon>
    </lineage>
</organism>
<name>A0A4Q5LQC0_9SPHI</name>
<dbReference type="RefSeq" id="WP_129875913.1">
    <property type="nucleotide sequence ID" value="NZ_SEWG01000002.1"/>
</dbReference>
<comment type="similarity">
    <text evidence="1">Belongs to the AAA ATPase family.</text>
</comment>
<protein>
    <submittedName>
        <fullName evidence="5">ATP-binding protein</fullName>
    </submittedName>
</protein>